<dbReference type="PANTHER" id="PTHR37162:SF1">
    <property type="entry name" value="BED-TYPE DOMAIN-CONTAINING PROTEIN"/>
    <property type="match status" value="1"/>
</dbReference>
<feature type="region of interest" description="Disordered" evidence="1">
    <location>
        <begin position="154"/>
        <end position="196"/>
    </location>
</feature>
<feature type="region of interest" description="Disordered" evidence="1">
    <location>
        <begin position="209"/>
        <end position="248"/>
    </location>
</feature>
<dbReference type="EMBL" id="JBEHCU010009652">
    <property type="protein sequence ID" value="KAL1379496.1"/>
    <property type="molecule type" value="Genomic_DNA"/>
</dbReference>
<dbReference type="PANTHER" id="PTHR37162">
    <property type="entry name" value="HAT FAMILY DIMERISATION DOMAINCONTAINING PROTEIN-RELATED"/>
    <property type="match status" value="1"/>
</dbReference>
<feature type="non-terminal residue" evidence="2">
    <location>
        <position position="1148"/>
    </location>
</feature>
<evidence type="ECO:0000313" key="3">
    <source>
        <dbReference type="Proteomes" id="UP001562425"/>
    </source>
</evidence>
<evidence type="ECO:0000256" key="1">
    <source>
        <dbReference type="SAM" id="MobiDB-lite"/>
    </source>
</evidence>
<name>A0ABD1CSV9_CULPP</name>
<evidence type="ECO:0000313" key="2">
    <source>
        <dbReference type="EMBL" id="KAL1379496.1"/>
    </source>
</evidence>
<dbReference type="InterPro" id="IPR012337">
    <property type="entry name" value="RNaseH-like_sf"/>
</dbReference>
<feature type="region of interest" description="Disordered" evidence="1">
    <location>
        <begin position="1"/>
        <end position="89"/>
    </location>
</feature>
<protein>
    <recommendedName>
        <fullName evidence="4">Zinc finger protein</fullName>
    </recommendedName>
</protein>
<dbReference type="Proteomes" id="UP001562425">
    <property type="component" value="Unassembled WGS sequence"/>
</dbReference>
<reference evidence="2 3" key="1">
    <citation type="submission" date="2024-05" db="EMBL/GenBank/DDBJ databases">
        <title>Culex pipiens pipiens assembly and annotation.</title>
        <authorList>
            <person name="Alout H."/>
            <person name="Durand T."/>
        </authorList>
    </citation>
    <scope>NUCLEOTIDE SEQUENCE [LARGE SCALE GENOMIC DNA]</scope>
    <source>
        <strain evidence="2">HA-2024</strain>
        <tissue evidence="2">Whole body</tissue>
    </source>
</reference>
<proteinExistence type="predicted"/>
<keyword evidence="3" id="KW-1185">Reference proteome</keyword>
<gene>
    <name evidence="2" type="ORF">pipiens_014859</name>
</gene>
<feature type="region of interest" description="Disordered" evidence="1">
    <location>
        <begin position="111"/>
        <end position="142"/>
    </location>
</feature>
<dbReference type="AlphaFoldDB" id="A0ABD1CSV9"/>
<evidence type="ECO:0008006" key="4">
    <source>
        <dbReference type="Google" id="ProtNLM"/>
    </source>
</evidence>
<feature type="region of interest" description="Disordered" evidence="1">
    <location>
        <begin position="263"/>
        <end position="561"/>
    </location>
</feature>
<sequence length="1148" mass="125421">MNRIMEQFLRKGVENADVAGSNTRKRKRSDSAGFPTNSTGTAEGLPTTAPAPRSKIAGNRAQITKAASGKVVPPAKSVRPPPNCSGVSKIVEKRREIAMVASGKVSAVAKSDRFPPTYSGASKTEEKRRQIAGSPPTYSGVSKIVEKRREIAMAASGKVSAVGKSDRSPPTYSGASKTEEKRRQIAGSPPTYSGVSKIVEKRREIAMAASGKVSAVGKSDRSPPTYSGASKTEEKCRQIAGSPPTYSGVSKIVEKRREIAMAASGKVSAVGKSDRSPPTYSGASKTEEKRRQIAGSPPTYSGVSKIVEKRREIAMAKSGRSPPTYSGASKTEEKRRQIAGSPPTYSGVSKIVEKRREIAMAKSGRSPPTYSGASKTEEKRRQIAGSPPTYSGASKTEEKRRQIAGSPPTYSGVSKIVEKRREIAMAKSGRSPPTYSGASKTEEKRRQIAGSPPTYSGASKTEEKRRQIAGSPPTYSGASQTEEKRRQIAGSPPTYSGVSKIVEKRREIAMAKSGRSPPTYSGASKTEEKRRQIAGSPPTYSGASKTEEKRRQIAGSPPTYSGASKILEKRCEIAMLASEKVVAAAKSGPTTCSGAAAESTPTGAEAFSASTVCFDVEESYQDQDMESDVSVAEQNVAASDTGSNRISSRAAAVSSDAEECVQVQDTESDKLVAEISLSSTGSLNASALFTDAEECVNAQGSESDDSVEGKKKRYAQKYKPEWEKQLPWLKREGDKAYCEICEKFLEYKKGGLKDLKTHQKLATHKLNATKVKTKKTSKLHHFMAKDSDAIDAHIKLCLYGVEKNLSFTALETLVPVVQSICKDSKIATTLRLHRTKATCILHNVTGETQKQRLINIMRRTYFSIIVDESTNISTEKVLCIVVRFYDEEVDRVRDAFYDLLEIADGKAETLYAAIRDSFVKNKIPYTIFLLGLACDNANVMTGSNHSLFTLLRNDCPHIVLIRCVCHSMALCASYAVSKLPEYLEQTMKDIYGYITASPARLQQYKEIQELLEHNPTRVPRLHDIRFLSRGNVVSQVLKRYNALQIFFGFAANVDKLSSAIKVKNALEDPITLLYFEFLNFVLPLVDGINKLFQAERPEVISMLSVLTGKIKQILGYFVEPHVLKTDLKQIKVERAKFKRQEDVYYGVK</sequence>
<comment type="caution">
    <text evidence="2">The sequence shown here is derived from an EMBL/GenBank/DDBJ whole genome shotgun (WGS) entry which is preliminary data.</text>
</comment>
<dbReference type="SUPFAM" id="SSF53098">
    <property type="entry name" value="Ribonuclease H-like"/>
    <property type="match status" value="1"/>
</dbReference>
<accession>A0ABD1CSV9</accession>
<organism evidence="2 3">
    <name type="scientific">Culex pipiens pipiens</name>
    <name type="common">Northern house mosquito</name>
    <dbReference type="NCBI Taxonomy" id="38569"/>
    <lineage>
        <taxon>Eukaryota</taxon>
        <taxon>Metazoa</taxon>
        <taxon>Ecdysozoa</taxon>
        <taxon>Arthropoda</taxon>
        <taxon>Hexapoda</taxon>
        <taxon>Insecta</taxon>
        <taxon>Pterygota</taxon>
        <taxon>Neoptera</taxon>
        <taxon>Endopterygota</taxon>
        <taxon>Diptera</taxon>
        <taxon>Nematocera</taxon>
        <taxon>Culicoidea</taxon>
        <taxon>Culicidae</taxon>
        <taxon>Culicinae</taxon>
        <taxon>Culicini</taxon>
        <taxon>Culex</taxon>
        <taxon>Culex</taxon>
    </lineage>
</organism>